<proteinExistence type="inferred from homology"/>
<evidence type="ECO:0000313" key="14">
    <source>
        <dbReference type="EMBL" id="KAK4878668.1"/>
    </source>
</evidence>
<protein>
    <recommendedName>
        <fullName evidence="16">Cytochrome P450</fullName>
    </recommendedName>
</protein>
<evidence type="ECO:0000256" key="1">
    <source>
        <dbReference type="ARBA" id="ARBA00001971"/>
    </source>
</evidence>
<dbReference type="PRINTS" id="PR00385">
    <property type="entry name" value="P450"/>
</dbReference>
<dbReference type="EMBL" id="JARPUR010000004">
    <property type="protein sequence ID" value="KAK4878668.1"/>
    <property type="molecule type" value="Genomic_DNA"/>
</dbReference>
<dbReference type="InterPro" id="IPR036396">
    <property type="entry name" value="Cyt_P450_sf"/>
</dbReference>
<evidence type="ECO:0000256" key="6">
    <source>
        <dbReference type="ARBA" id="ARBA00022723"/>
    </source>
</evidence>
<evidence type="ECO:0000256" key="8">
    <source>
        <dbReference type="ARBA" id="ARBA00022848"/>
    </source>
</evidence>
<keyword evidence="15" id="KW-1185">Reference proteome</keyword>
<keyword evidence="7" id="KW-0256">Endoplasmic reticulum</keyword>
<keyword evidence="12" id="KW-0472">Membrane</keyword>
<dbReference type="InterPro" id="IPR050476">
    <property type="entry name" value="Insect_CytP450_Detox"/>
</dbReference>
<dbReference type="Pfam" id="PF00067">
    <property type="entry name" value="p450"/>
    <property type="match status" value="3"/>
</dbReference>
<dbReference type="InterPro" id="IPR001128">
    <property type="entry name" value="Cyt_P450"/>
</dbReference>
<dbReference type="AlphaFoldDB" id="A0AAN7SNM6"/>
<evidence type="ECO:0000256" key="5">
    <source>
        <dbReference type="ARBA" id="ARBA00022617"/>
    </source>
</evidence>
<dbReference type="GO" id="GO:0004497">
    <property type="term" value="F:monooxygenase activity"/>
    <property type="evidence" value="ECO:0007669"/>
    <property type="project" value="UniProtKB-KW"/>
</dbReference>
<evidence type="ECO:0008006" key="16">
    <source>
        <dbReference type="Google" id="ProtNLM"/>
    </source>
</evidence>
<evidence type="ECO:0000256" key="2">
    <source>
        <dbReference type="ARBA" id="ARBA00004174"/>
    </source>
</evidence>
<dbReference type="PRINTS" id="PR00463">
    <property type="entry name" value="EP450I"/>
</dbReference>
<evidence type="ECO:0000256" key="10">
    <source>
        <dbReference type="ARBA" id="ARBA00023004"/>
    </source>
</evidence>
<evidence type="ECO:0000256" key="3">
    <source>
        <dbReference type="ARBA" id="ARBA00004406"/>
    </source>
</evidence>
<dbReference type="Gene3D" id="1.10.630.10">
    <property type="entry name" value="Cytochrome P450"/>
    <property type="match status" value="2"/>
</dbReference>
<evidence type="ECO:0000256" key="12">
    <source>
        <dbReference type="ARBA" id="ARBA00023136"/>
    </source>
</evidence>
<organism evidence="14 15">
    <name type="scientific">Aquatica leii</name>
    <dbReference type="NCBI Taxonomy" id="1421715"/>
    <lineage>
        <taxon>Eukaryota</taxon>
        <taxon>Metazoa</taxon>
        <taxon>Ecdysozoa</taxon>
        <taxon>Arthropoda</taxon>
        <taxon>Hexapoda</taxon>
        <taxon>Insecta</taxon>
        <taxon>Pterygota</taxon>
        <taxon>Neoptera</taxon>
        <taxon>Endopterygota</taxon>
        <taxon>Coleoptera</taxon>
        <taxon>Polyphaga</taxon>
        <taxon>Elateriformia</taxon>
        <taxon>Elateroidea</taxon>
        <taxon>Lampyridae</taxon>
        <taxon>Luciolinae</taxon>
        <taxon>Aquatica</taxon>
    </lineage>
</organism>
<keyword evidence="6 13" id="KW-0479">Metal-binding</keyword>
<dbReference type="GO" id="GO:0005506">
    <property type="term" value="F:iron ion binding"/>
    <property type="evidence" value="ECO:0007669"/>
    <property type="project" value="InterPro"/>
</dbReference>
<evidence type="ECO:0000256" key="13">
    <source>
        <dbReference type="PIRSR" id="PIRSR602401-1"/>
    </source>
</evidence>
<comment type="similarity">
    <text evidence="4">Belongs to the cytochrome P450 family.</text>
</comment>
<keyword evidence="5 13" id="KW-0349">Heme</keyword>
<dbReference type="PANTHER" id="PTHR24292">
    <property type="entry name" value="CYTOCHROME P450"/>
    <property type="match status" value="1"/>
</dbReference>
<dbReference type="Proteomes" id="UP001353858">
    <property type="component" value="Unassembled WGS sequence"/>
</dbReference>
<name>A0AAN7SNM6_9COLE</name>
<dbReference type="CDD" id="cd11056">
    <property type="entry name" value="CYP6-like"/>
    <property type="match status" value="1"/>
</dbReference>
<accession>A0AAN7SNM6</accession>
<keyword evidence="10 13" id="KW-0408">Iron</keyword>
<keyword evidence="11" id="KW-0503">Monooxygenase</keyword>
<comment type="caution">
    <text evidence="14">The sequence shown here is derived from an EMBL/GenBank/DDBJ whole genome shotgun (WGS) entry which is preliminary data.</text>
</comment>
<dbReference type="InterPro" id="IPR002401">
    <property type="entry name" value="Cyt_P450_E_grp-I"/>
</dbReference>
<evidence type="ECO:0000313" key="15">
    <source>
        <dbReference type="Proteomes" id="UP001353858"/>
    </source>
</evidence>
<keyword evidence="8" id="KW-0492">Microsome</keyword>
<feature type="binding site" description="axial binding residue" evidence="13">
    <location>
        <position position="419"/>
    </location>
    <ligand>
        <name>heme</name>
        <dbReference type="ChEBI" id="CHEBI:30413"/>
    </ligand>
    <ligandPart>
        <name>Fe</name>
        <dbReference type="ChEBI" id="CHEBI:18248"/>
    </ligandPart>
</feature>
<dbReference type="SUPFAM" id="SSF48264">
    <property type="entry name" value="Cytochrome P450"/>
    <property type="match status" value="2"/>
</dbReference>
<comment type="subcellular location">
    <subcellularLocation>
        <location evidence="3">Endoplasmic reticulum membrane</location>
        <topology evidence="3">Peripheral membrane protein</topology>
    </subcellularLocation>
    <subcellularLocation>
        <location evidence="2">Microsome membrane</location>
        <topology evidence="2">Peripheral membrane protein</topology>
    </subcellularLocation>
</comment>
<dbReference type="FunFam" id="1.10.630.10:FF:000182">
    <property type="entry name" value="Cytochrome P450 3A4"/>
    <property type="match status" value="1"/>
</dbReference>
<dbReference type="GO" id="GO:0005789">
    <property type="term" value="C:endoplasmic reticulum membrane"/>
    <property type="evidence" value="ECO:0007669"/>
    <property type="project" value="UniProtKB-SubCell"/>
</dbReference>
<evidence type="ECO:0000256" key="4">
    <source>
        <dbReference type="ARBA" id="ARBA00010617"/>
    </source>
</evidence>
<reference evidence="15" key="1">
    <citation type="submission" date="2023-01" db="EMBL/GenBank/DDBJ databases">
        <title>Key to firefly adult light organ development and bioluminescence: homeobox transcription factors regulate luciferase expression and transportation to peroxisome.</title>
        <authorList>
            <person name="Fu X."/>
        </authorList>
    </citation>
    <scope>NUCLEOTIDE SEQUENCE [LARGE SCALE GENOMIC DNA]</scope>
</reference>
<comment type="cofactor">
    <cofactor evidence="1 13">
        <name>heme</name>
        <dbReference type="ChEBI" id="CHEBI:30413"/>
    </cofactor>
</comment>
<dbReference type="GO" id="GO:0020037">
    <property type="term" value="F:heme binding"/>
    <property type="evidence" value="ECO:0007669"/>
    <property type="project" value="InterPro"/>
</dbReference>
<sequence>MSFFIDFLVIFLTFVVGLYSYYQYAFSYWRKKGVPYPEPSIPFGNWCCKSDEYIGFKIKKRYDEFKTKGHKHVGFYFFTSPSYVPIHPDYVKRILATDYRCFADRGFYYNEKHDPLSAHLFHLENERWKKVRAKLTPSFSSAKIKLMFPSLLGVARQLQTAVDDYFVKRTPIDCKEMFACFTTDVIGSCAFGVDCNSFENPNNDFRRYGKRITGTLTKANTLGSIIALANKSLARFLNVTVTPSEMTKFFVGLVKDTIEYREKNNVTAKDFMQLLIVQKCNEDPSERFTVEEMAAHTFIFFFAGFETSSSTMTFCLYELARHPSLQDKVREEINAVLAKHDGHVTYDAEFLETLDYKVPGTDVTINKGTSVMVPVLGLHYDAEYYPNPHCFDPERFSEESKKTRHSFTYLPFGAGPKSCLVSIVFYAAFKHAFGFWDRANVPCIKASFPFGTSENPFSRREYIGFRIKRRYDQFKASGHKHGGLYFFACPVYLPVYVDYIKNIMAKDFRYFTDRGVYCNEKIDPLTANLFFLAGDRWKTIRTKLTPAFTSSKVKTMFPILVQCGRHLERAMKEICTKDVEFEAKQISSCYTIDVIGSCAFCLDINSFTNPENEFVKQGEMYFRDTLSDYSKLKSLW</sequence>
<dbReference type="GO" id="GO:0016705">
    <property type="term" value="F:oxidoreductase activity, acting on paired donors, with incorporation or reduction of molecular oxygen"/>
    <property type="evidence" value="ECO:0007669"/>
    <property type="project" value="InterPro"/>
</dbReference>
<gene>
    <name evidence="14" type="ORF">RN001_011174</name>
</gene>
<evidence type="ECO:0000256" key="7">
    <source>
        <dbReference type="ARBA" id="ARBA00022824"/>
    </source>
</evidence>
<evidence type="ECO:0000256" key="9">
    <source>
        <dbReference type="ARBA" id="ARBA00023002"/>
    </source>
</evidence>
<keyword evidence="9" id="KW-0560">Oxidoreductase</keyword>
<dbReference type="PANTHER" id="PTHR24292:SF100">
    <property type="entry name" value="CYTOCHROME P450 6A16, ISOFORM B-RELATED"/>
    <property type="match status" value="1"/>
</dbReference>
<evidence type="ECO:0000256" key="11">
    <source>
        <dbReference type="ARBA" id="ARBA00023033"/>
    </source>
</evidence>